<accession>A0A8T0RJJ9</accession>
<evidence type="ECO:0000313" key="2">
    <source>
        <dbReference type="EMBL" id="KAG2584839.1"/>
    </source>
</evidence>
<keyword evidence="3" id="KW-1185">Reference proteome</keyword>
<feature type="region of interest" description="Disordered" evidence="1">
    <location>
        <begin position="1"/>
        <end position="88"/>
    </location>
</feature>
<evidence type="ECO:0000256" key="1">
    <source>
        <dbReference type="SAM" id="MobiDB-lite"/>
    </source>
</evidence>
<comment type="caution">
    <text evidence="2">The sequence shown here is derived from an EMBL/GenBank/DDBJ whole genome shotgun (WGS) entry which is preliminary data.</text>
</comment>
<proteinExistence type="predicted"/>
<sequence>MSQGLLAGPAPPPMTCRHISAAGGRGSPATHSMAAAVAPPSSAISSRPLRRDAALAYGRGGAPETPWPGPIGGGPPPAGGGVGSVGADHHHLRPATLIRGDFGTKSIKALQGMLEGLSGACRPSVLQTT</sequence>
<gene>
    <name evidence="2" type="ORF">PVAP13_6KG351912</name>
</gene>
<evidence type="ECO:0000313" key="3">
    <source>
        <dbReference type="Proteomes" id="UP000823388"/>
    </source>
</evidence>
<dbReference type="AlphaFoldDB" id="A0A8T0RJJ9"/>
<dbReference type="Proteomes" id="UP000823388">
    <property type="component" value="Chromosome 6K"/>
</dbReference>
<feature type="compositionally biased region" description="Pro residues" evidence="1">
    <location>
        <begin position="65"/>
        <end position="78"/>
    </location>
</feature>
<feature type="compositionally biased region" description="Low complexity" evidence="1">
    <location>
        <begin position="32"/>
        <end position="47"/>
    </location>
</feature>
<reference evidence="2" key="1">
    <citation type="submission" date="2020-05" db="EMBL/GenBank/DDBJ databases">
        <title>WGS assembly of Panicum virgatum.</title>
        <authorList>
            <person name="Lovell J.T."/>
            <person name="Jenkins J."/>
            <person name="Shu S."/>
            <person name="Juenger T.E."/>
            <person name="Schmutz J."/>
        </authorList>
    </citation>
    <scope>NUCLEOTIDE SEQUENCE</scope>
    <source>
        <strain evidence="2">AP13</strain>
    </source>
</reference>
<organism evidence="2 3">
    <name type="scientific">Panicum virgatum</name>
    <name type="common">Blackwell switchgrass</name>
    <dbReference type="NCBI Taxonomy" id="38727"/>
    <lineage>
        <taxon>Eukaryota</taxon>
        <taxon>Viridiplantae</taxon>
        <taxon>Streptophyta</taxon>
        <taxon>Embryophyta</taxon>
        <taxon>Tracheophyta</taxon>
        <taxon>Spermatophyta</taxon>
        <taxon>Magnoliopsida</taxon>
        <taxon>Liliopsida</taxon>
        <taxon>Poales</taxon>
        <taxon>Poaceae</taxon>
        <taxon>PACMAD clade</taxon>
        <taxon>Panicoideae</taxon>
        <taxon>Panicodae</taxon>
        <taxon>Paniceae</taxon>
        <taxon>Panicinae</taxon>
        <taxon>Panicum</taxon>
        <taxon>Panicum sect. Hiantes</taxon>
    </lineage>
</organism>
<protein>
    <submittedName>
        <fullName evidence="2">Uncharacterized protein</fullName>
    </submittedName>
</protein>
<dbReference type="EMBL" id="CM029047">
    <property type="protein sequence ID" value="KAG2584839.1"/>
    <property type="molecule type" value="Genomic_DNA"/>
</dbReference>
<name>A0A8T0RJJ9_PANVG</name>